<keyword evidence="1" id="KW-0732">Signal</keyword>
<feature type="chain" id="PRO_5046444076" evidence="1">
    <location>
        <begin position="27"/>
        <end position="113"/>
    </location>
</feature>
<organism evidence="2 3">
    <name type="scientific">Xanthomonas bromi</name>
    <dbReference type="NCBI Taxonomy" id="56449"/>
    <lineage>
        <taxon>Bacteria</taxon>
        <taxon>Pseudomonadati</taxon>
        <taxon>Pseudomonadota</taxon>
        <taxon>Gammaproteobacteria</taxon>
        <taxon>Lysobacterales</taxon>
        <taxon>Lysobacteraceae</taxon>
        <taxon>Xanthomonas</taxon>
    </lineage>
</organism>
<dbReference type="Proteomes" id="UP000239710">
    <property type="component" value="Unassembled WGS sequence"/>
</dbReference>
<dbReference type="EMBL" id="MDCE01000188">
    <property type="protein sequence ID" value="PPV00774.1"/>
    <property type="molecule type" value="Genomic_DNA"/>
</dbReference>
<sequence length="113" mass="12208">MKQRRRSYVSAGIWCSALLAVGGCQAKLANGAAEPAADVQARVEAVKQKTLKDLVQVKGGTFLMGDFGPVHNADKLPYSGERDDDVLRNVSLDGYAITAHKITYADYDVYTDA</sequence>
<name>A0ABX5BJR2_9XANT</name>
<evidence type="ECO:0000313" key="2">
    <source>
        <dbReference type="EMBL" id="PPV00774.1"/>
    </source>
</evidence>
<dbReference type="SUPFAM" id="SSF56436">
    <property type="entry name" value="C-type lectin-like"/>
    <property type="match status" value="1"/>
</dbReference>
<dbReference type="PROSITE" id="PS51257">
    <property type="entry name" value="PROKAR_LIPOPROTEIN"/>
    <property type="match status" value="1"/>
</dbReference>
<evidence type="ECO:0000256" key="1">
    <source>
        <dbReference type="SAM" id="SignalP"/>
    </source>
</evidence>
<dbReference type="InterPro" id="IPR016187">
    <property type="entry name" value="CTDL_fold"/>
</dbReference>
<feature type="signal peptide" evidence="1">
    <location>
        <begin position="1"/>
        <end position="26"/>
    </location>
</feature>
<comment type="caution">
    <text evidence="2">The sequence shown here is derived from an EMBL/GenBank/DDBJ whole genome shotgun (WGS) entry which is preliminary data.</text>
</comment>
<protein>
    <submittedName>
        <fullName evidence="2">Sulfatase modifying factor 1</fullName>
    </submittedName>
</protein>
<feature type="non-terminal residue" evidence="2">
    <location>
        <position position="113"/>
    </location>
</feature>
<dbReference type="InterPro" id="IPR042095">
    <property type="entry name" value="SUMF_sf"/>
</dbReference>
<evidence type="ECO:0000313" key="3">
    <source>
        <dbReference type="Proteomes" id="UP000239710"/>
    </source>
</evidence>
<gene>
    <name evidence="2" type="ORF">XbrCFBP1976_22060</name>
</gene>
<proteinExistence type="predicted"/>
<keyword evidence="3" id="KW-1185">Reference proteome</keyword>
<reference evidence="2 3" key="1">
    <citation type="submission" date="2016-08" db="EMBL/GenBank/DDBJ databases">
        <title>Evolution of the type three secretion system and type three effector repertoires in Xanthomonas.</title>
        <authorList>
            <person name="Merda D."/>
            <person name="Briand M."/>
            <person name="Bosis E."/>
            <person name="Rousseau C."/>
            <person name="Portier P."/>
            <person name="Jacques M.-A."/>
            <person name="Fischer-Le Saux M."/>
        </authorList>
    </citation>
    <scope>NUCLEOTIDE SEQUENCE [LARGE SCALE GENOMIC DNA]</scope>
    <source>
        <strain evidence="2 3">CFBP1976</strain>
    </source>
</reference>
<dbReference type="Gene3D" id="3.90.1580.10">
    <property type="entry name" value="paralog of FGE (formylglycine-generating enzyme)"/>
    <property type="match status" value="1"/>
</dbReference>
<accession>A0ABX5BJR2</accession>